<dbReference type="Proteomes" id="UP000308133">
    <property type="component" value="Unassembled WGS sequence"/>
</dbReference>
<name>A0A4U7AMG9_9PEZI</name>
<feature type="region of interest" description="Disordered" evidence="1">
    <location>
        <begin position="545"/>
        <end position="572"/>
    </location>
</feature>
<dbReference type="AlphaFoldDB" id="A0A4U7AMG9"/>
<evidence type="ECO:0000313" key="3">
    <source>
        <dbReference type="Proteomes" id="UP000308133"/>
    </source>
</evidence>
<feature type="compositionally biased region" description="Polar residues" evidence="1">
    <location>
        <begin position="348"/>
        <end position="362"/>
    </location>
</feature>
<feature type="compositionally biased region" description="Polar residues" evidence="1">
    <location>
        <begin position="399"/>
        <end position="413"/>
    </location>
</feature>
<feature type="region of interest" description="Disordered" evidence="1">
    <location>
        <begin position="117"/>
        <end position="183"/>
    </location>
</feature>
<evidence type="ECO:0000256" key="1">
    <source>
        <dbReference type="SAM" id="MobiDB-lite"/>
    </source>
</evidence>
<dbReference type="EMBL" id="PTQR01000116">
    <property type="protein sequence ID" value="TKX19268.1"/>
    <property type="molecule type" value="Genomic_DNA"/>
</dbReference>
<feature type="compositionally biased region" description="Basic and acidic residues" evidence="1">
    <location>
        <begin position="430"/>
        <end position="439"/>
    </location>
</feature>
<proteinExistence type="predicted"/>
<gene>
    <name evidence="2" type="ORF">C1H76_8453</name>
</gene>
<feature type="compositionally biased region" description="Polar residues" evidence="1">
    <location>
        <begin position="267"/>
        <end position="276"/>
    </location>
</feature>
<reference evidence="2 3" key="1">
    <citation type="submission" date="2018-02" db="EMBL/GenBank/DDBJ databases">
        <title>Draft genome sequences of Elsinoe sp., causing black scab on jojoba.</title>
        <authorList>
            <person name="Stodart B."/>
            <person name="Jeffress S."/>
            <person name="Ash G."/>
            <person name="Arun Chinnappa K."/>
        </authorList>
    </citation>
    <scope>NUCLEOTIDE SEQUENCE [LARGE SCALE GENOMIC DNA]</scope>
    <source>
        <strain evidence="2 3">Hillstone_2</strain>
    </source>
</reference>
<accession>A0A4U7AMG9</accession>
<comment type="caution">
    <text evidence="2">The sequence shown here is derived from an EMBL/GenBank/DDBJ whole genome shotgun (WGS) entry which is preliminary data.</text>
</comment>
<feature type="region of interest" description="Disordered" evidence="1">
    <location>
        <begin position="334"/>
        <end position="529"/>
    </location>
</feature>
<organism evidence="2 3">
    <name type="scientific">Elsinoe australis</name>
    <dbReference type="NCBI Taxonomy" id="40998"/>
    <lineage>
        <taxon>Eukaryota</taxon>
        <taxon>Fungi</taxon>
        <taxon>Dikarya</taxon>
        <taxon>Ascomycota</taxon>
        <taxon>Pezizomycotina</taxon>
        <taxon>Dothideomycetes</taxon>
        <taxon>Dothideomycetidae</taxon>
        <taxon>Myriangiales</taxon>
        <taxon>Elsinoaceae</taxon>
        <taxon>Elsinoe</taxon>
    </lineage>
</organism>
<feature type="region of interest" description="Disordered" evidence="1">
    <location>
        <begin position="1"/>
        <end position="65"/>
    </location>
</feature>
<sequence>MSVAVASMTSPHQLPLGQPTELTRASPTKGYKPPATRDERQFAEGAKSSPSKNQREEPRGAYRAQSIKAIQEVNGDVGAFLEEVDTKRRQLDEQIHRYIKQKDREFKLFERDARIKYRNAGTARQPSHAGAGPSKSGRPAATNGNTVMTADDSALETTGDHTEKQDALQARSQPRLADNGLRDPQVAREREADLLGVFTPSFLPLLSTQLADDRPPSAPASLPAHIFTSAMASFPTPLDRMLHRANSDPVDEKDIKQTRIKLEKRTSSSGSESKNLVSVLKSPAANARGPKRKRVSLVVGDDIVAPGDNVNSLYTPDDDNQLEHAEHVECVDFGTDRTSPTIPEESVNKNLKSNHVNTSHTLKGSREPVEQTPEAAPPATSQRPISALASALATERRSSLTSHLPPQIVTTAATKPEPDVFNFSDTELAGEDHADRPPSDIEDVSDISPAPSPAPPEDVGQATPRAPPTRSIPPARVEMPARPTRPVPKLRTSSSSSSQPVSPGFSRPSVKDDPVFPMGENVTTPEIEQNEIYGSMSASMSLRAGSLGESFMERNAEELKKSGKRRQSQTSQ</sequence>
<feature type="region of interest" description="Disordered" evidence="1">
    <location>
        <begin position="262"/>
        <end position="293"/>
    </location>
</feature>
<protein>
    <submittedName>
        <fullName evidence="2">Uncharacterized protein</fullName>
    </submittedName>
</protein>
<evidence type="ECO:0000313" key="2">
    <source>
        <dbReference type="EMBL" id="TKX19268.1"/>
    </source>
</evidence>
<feature type="compositionally biased region" description="Basic residues" evidence="1">
    <location>
        <begin position="562"/>
        <end position="572"/>
    </location>
</feature>
<feature type="compositionally biased region" description="Basic and acidic residues" evidence="1">
    <location>
        <begin position="551"/>
        <end position="561"/>
    </location>
</feature>